<reference evidence="2" key="1">
    <citation type="submission" date="2020-06" db="EMBL/GenBank/DDBJ databases">
        <title>Draft genome of Bugula neritina, a colonial animal packing powerful symbionts and potential medicines.</title>
        <authorList>
            <person name="Rayko M."/>
        </authorList>
    </citation>
    <scope>NUCLEOTIDE SEQUENCE [LARGE SCALE GENOMIC DNA]</scope>
    <source>
        <strain evidence="2">Kwan_BN1</strain>
    </source>
</reference>
<accession>A0A7J7IW96</accession>
<dbReference type="InterPro" id="IPR000219">
    <property type="entry name" value="DH_dom"/>
</dbReference>
<dbReference type="EMBL" id="VXIV02003357">
    <property type="protein sequence ID" value="KAF6017836.1"/>
    <property type="molecule type" value="Genomic_DNA"/>
</dbReference>
<evidence type="ECO:0000313" key="3">
    <source>
        <dbReference type="Proteomes" id="UP000593567"/>
    </source>
</evidence>
<comment type="caution">
    <text evidence="2">The sequence shown here is derived from an EMBL/GenBank/DDBJ whole genome shotgun (WGS) entry which is preliminary data.</text>
</comment>
<dbReference type="OrthoDB" id="6244550at2759"/>
<dbReference type="AlphaFoldDB" id="A0A7J7IW96"/>
<keyword evidence="3" id="KW-1185">Reference proteome</keyword>
<evidence type="ECO:0000259" key="1">
    <source>
        <dbReference type="PROSITE" id="PS50010"/>
    </source>
</evidence>
<protein>
    <recommendedName>
        <fullName evidence="1">DH domain-containing protein</fullName>
    </recommendedName>
</protein>
<organism evidence="2 3">
    <name type="scientific">Bugula neritina</name>
    <name type="common">Brown bryozoan</name>
    <name type="synonym">Sertularia neritina</name>
    <dbReference type="NCBI Taxonomy" id="10212"/>
    <lineage>
        <taxon>Eukaryota</taxon>
        <taxon>Metazoa</taxon>
        <taxon>Spiralia</taxon>
        <taxon>Lophotrochozoa</taxon>
        <taxon>Bryozoa</taxon>
        <taxon>Gymnolaemata</taxon>
        <taxon>Cheilostomatida</taxon>
        <taxon>Flustrina</taxon>
        <taxon>Buguloidea</taxon>
        <taxon>Bugulidae</taxon>
        <taxon>Bugula</taxon>
    </lineage>
</organism>
<dbReference type="GO" id="GO:0005085">
    <property type="term" value="F:guanyl-nucleotide exchange factor activity"/>
    <property type="evidence" value="ECO:0007669"/>
    <property type="project" value="InterPro"/>
</dbReference>
<proteinExistence type="predicted"/>
<dbReference type="PROSITE" id="PS50010">
    <property type="entry name" value="DH_2"/>
    <property type="match status" value="1"/>
</dbReference>
<dbReference type="SUPFAM" id="SSF48065">
    <property type="entry name" value="DBL homology domain (DH-domain)"/>
    <property type="match status" value="1"/>
</dbReference>
<sequence length="92" mass="10793">MKDTYAQYCTKYDDVSTLLEQVIQCRPDIRSYFNQGLDEIAKHRPEKPFTVDAFLKPLFRDHQIQLLLLDIIASTEKLHPDIQPLKEAQCSR</sequence>
<gene>
    <name evidence="2" type="ORF">EB796_023855</name>
</gene>
<evidence type="ECO:0000313" key="2">
    <source>
        <dbReference type="EMBL" id="KAF6017836.1"/>
    </source>
</evidence>
<dbReference type="Gene3D" id="1.20.900.10">
    <property type="entry name" value="Dbl homology (DH) domain"/>
    <property type="match status" value="1"/>
</dbReference>
<dbReference type="InterPro" id="IPR035899">
    <property type="entry name" value="DBL_dom_sf"/>
</dbReference>
<dbReference type="Proteomes" id="UP000593567">
    <property type="component" value="Unassembled WGS sequence"/>
</dbReference>
<name>A0A7J7IW96_BUGNE</name>
<feature type="domain" description="DH" evidence="1">
    <location>
        <begin position="1"/>
        <end position="92"/>
    </location>
</feature>
<dbReference type="Pfam" id="PF00621">
    <property type="entry name" value="RhoGEF"/>
    <property type="match status" value="1"/>
</dbReference>